<accession>A0A318H2I0</accession>
<evidence type="ECO:0000256" key="3">
    <source>
        <dbReference type="ARBA" id="ARBA00022475"/>
    </source>
</evidence>
<evidence type="ECO:0000313" key="9">
    <source>
        <dbReference type="Proteomes" id="UP000247811"/>
    </source>
</evidence>
<keyword evidence="6" id="KW-0472">Membrane</keyword>
<dbReference type="InterPro" id="IPR032808">
    <property type="entry name" value="DoxX"/>
</dbReference>
<evidence type="ECO:0000313" key="8">
    <source>
        <dbReference type="EMBL" id="PXW95776.1"/>
    </source>
</evidence>
<comment type="caution">
    <text evidence="8">The sequence shown here is derived from an EMBL/GenBank/DDBJ whole genome shotgun (WGS) entry which is preliminary data.</text>
</comment>
<protein>
    <submittedName>
        <fullName evidence="8">Putative oxidoreductase</fullName>
    </submittedName>
</protein>
<dbReference type="PANTHER" id="PTHR33452">
    <property type="entry name" value="OXIDOREDUCTASE CATD-RELATED"/>
    <property type="match status" value="1"/>
</dbReference>
<dbReference type="Pfam" id="PF07681">
    <property type="entry name" value="DoxX"/>
    <property type="match status" value="1"/>
</dbReference>
<keyword evidence="3" id="KW-1003">Cell membrane</keyword>
<keyword evidence="9" id="KW-1185">Reference proteome</keyword>
<reference evidence="8 9" key="1">
    <citation type="submission" date="2018-05" db="EMBL/GenBank/DDBJ databases">
        <title>Genomic Encyclopedia of Type Strains, Phase IV (KMG-IV): sequencing the most valuable type-strain genomes for metagenomic binning, comparative biology and taxonomic classification.</title>
        <authorList>
            <person name="Goeker M."/>
        </authorList>
    </citation>
    <scope>NUCLEOTIDE SEQUENCE [LARGE SCALE GENOMIC DNA]</scope>
    <source>
        <strain evidence="8 9">DSM 566</strain>
    </source>
</reference>
<evidence type="ECO:0000256" key="6">
    <source>
        <dbReference type="ARBA" id="ARBA00023136"/>
    </source>
</evidence>
<dbReference type="EMBL" id="QJJS01000008">
    <property type="protein sequence ID" value="PXW95776.1"/>
    <property type="molecule type" value="Genomic_DNA"/>
</dbReference>
<dbReference type="OrthoDB" id="121744at2"/>
<evidence type="ECO:0000256" key="5">
    <source>
        <dbReference type="ARBA" id="ARBA00022989"/>
    </source>
</evidence>
<dbReference type="GO" id="GO:0005886">
    <property type="term" value="C:plasma membrane"/>
    <property type="evidence" value="ECO:0007669"/>
    <property type="project" value="UniProtKB-SubCell"/>
</dbReference>
<dbReference type="RefSeq" id="WP_110400734.1">
    <property type="nucleotide sequence ID" value="NZ_QJJS01000008.1"/>
</dbReference>
<dbReference type="Proteomes" id="UP000247811">
    <property type="component" value="Unassembled WGS sequence"/>
</dbReference>
<sequence length="181" mass="19307">MHPLDPARPRSSRRTSPPSGGGCRLVARLALLHARLARIPDGLIALLARGSIAAVFWQSGQTKVEGLAIDLVGGTFQLGWPRLAEGTVGLFRDEYRLPLLPPELAATMAAFAEHLFPLLLLLGLATRLSALALLGMTAVIQLLVYPGAYATHGVWAAVLLHLVAHGPGRVSIDAWIARRHG</sequence>
<evidence type="ECO:0000256" key="2">
    <source>
        <dbReference type="ARBA" id="ARBA00006679"/>
    </source>
</evidence>
<dbReference type="PANTHER" id="PTHR33452:SF1">
    <property type="entry name" value="INNER MEMBRANE PROTEIN YPHA-RELATED"/>
    <property type="match status" value="1"/>
</dbReference>
<comment type="similarity">
    <text evidence="2">Belongs to the DoxX family.</text>
</comment>
<name>A0A318H2I0_9BURK</name>
<organism evidence="8 9">
    <name type="scientific">Sphaerotilus hippei</name>
    <dbReference type="NCBI Taxonomy" id="744406"/>
    <lineage>
        <taxon>Bacteria</taxon>
        <taxon>Pseudomonadati</taxon>
        <taxon>Pseudomonadota</taxon>
        <taxon>Betaproteobacteria</taxon>
        <taxon>Burkholderiales</taxon>
        <taxon>Sphaerotilaceae</taxon>
        <taxon>Sphaerotilus</taxon>
    </lineage>
</organism>
<feature type="region of interest" description="Disordered" evidence="7">
    <location>
        <begin position="1"/>
        <end position="21"/>
    </location>
</feature>
<evidence type="ECO:0000256" key="4">
    <source>
        <dbReference type="ARBA" id="ARBA00022692"/>
    </source>
</evidence>
<keyword evidence="5" id="KW-1133">Transmembrane helix</keyword>
<evidence type="ECO:0000256" key="7">
    <source>
        <dbReference type="SAM" id="MobiDB-lite"/>
    </source>
</evidence>
<evidence type="ECO:0000256" key="1">
    <source>
        <dbReference type="ARBA" id="ARBA00004651"/>
    </source>
</evidence>
<comment type="subcellular location">
    <subcellularLocation>
        <location evidence="1">Cell membrane</location>
        <topology evidence="1">Multi-pass membrane protein</topology>
    </subcellularLocation>
</comment>
<dbReference type="AlphaFoldDB" id="A0A318H2I0"/>
<proteinExistence type="inferred from homology"/>
<dbReference type="InterPro" id="IPR051907">
    <property type="entry name" value="DoxX-like_oxidoreductase"/>
</dbReference>
<gene>
    <name evidence="8" type="ORF">C7444_10834</name>
</gene>
<keyword evidence="4" id="KW-0812">Transmembrane</keyword>